<protein>
    <submittedName>
        <fullName evidence="1">Uncharacterized protein</fullName>
    </submittedName>
</protein>
<organism evidence="1 2">
    <name type="scientific">Burkholderia ambifaria MEX-5</name>
    <dbReference type="NCBI Taxonomy" id="396597"/>
    <lineage>
        <taxon>Bacteria</taxon>
        <taxon>Pseudomonadati</taxon>
        <taxon>Pseudomonadota</taxon>
        <taxon>Betaproteobacteria</taxon>
        <taxon>Burkholderiales</taxon>
        <taxon>Burkholderiaceae</taxon>
        <taxon>Burkholderia</taxon>
        <taxon>Burkholderia cepacia complex</taxon>
    </lineage>
</organism>
<gene>
    <name evidence="1" type="ORF">BamMEX5DRAFT_1368</name>
</gene>
<dbReference type="EMBL" id="ABLK01000027">
    <property type="protein sequence ID" value="EDT42877.1"/>
    <property type="molecule type" value="Genomic_DNA"/>
</dbReference>
<dbReference type="AlphaFoldDB" id="B1T0Q2"/>
<accession>B1T0Q2</accession>
<comment type="caution">
    <text evidence="1">The sequence shown here is derived from an EMBL/GenBank/DDBJ whole genome shotgun (WGS) entry which is preliminary data.</text>
</comment>
<reference evidence="1 2" key="1">
    <citation type="submission" date="2008-03" db="EMBL/GenBank/DDBJ databases">
        <title>Sequencing of the draft genome and assembly of Burkholderia ambifaria MEX-5.</title>
        <authorList>
            <consortium name="US DOE Joint Genome Institute (JGI-PGF)"/>
            <person name="Copeland A."/>
            <person name="Lucas S."/>
            <person name="Lapidus A."/>
            <person name="Glavina del Rio T."/>
            <person name="Dalin E."/>
            <person name="Tice H."/>
            <person name="Bruce D."/>
            <person name="Goodwin L."/>
            <person name="Pitluck S."/>
            <person name="Larimer F."/>
            <person name="Land M.L."/>
            <person name="Hauser L."/>
            <person name="Tiedje J."/>
            <person name="Richardson P."/>
        </authorList>
    </citation>
    <scope>NUCLEOTIDE SEQUENCE [LARGE SCALE GENOMIC DNA]</scope>
    <source>
        <strain evidence="1 2">MEX-5</strain>
    </source>
</reference>
<proteinExistence type="predicted"/>
<dbReference type="Proteomes" id="UP000004814">
    <property type="component" value="Unassembled WGS sequence"/>
</dbReference>
<evidence type="ECO:0000313" key="2">
    <source>
        <dbReference type="Proteomes" id="UP000004814"/>
    </source>
</evidence>
<name>B1T0Q2_9BURK</name>
<evidence type="ECO:0000313" key="1">
    <source>
        <dbReference type="EMBL" id="EDT42877.1"/>
    </source>
</evidence>
<sequence length="195" mass="21976">MDDPSVDRFLVRDADSLLSEREVAAVDEWLASGRRFHHMRDYFTHTELLLPAMWGGCTSVIPSVTTLIESFLSGDQGAARFTDQYFLRAALWPTVRESILNHDETFGFHDAKPFPDHPPIRWRATQFRVGSNAAYQSISGESARPSGSRQQVELAHANEPPVADDAHVHLGKWTLTMPFFLIDEIRSGQARVAVR</sequence>
<dbReference type="PATRIC" id="fig|396597.7.peg.6984"/>
<dbReference type="RefSeq" id="WP_006757359.1">
    <property type="nucleotide sequence ID" value="NZ_ABLK01000027.1"/>
</dbReference>